<evidence type="ECO:0000256" key="4">
    <source>
        <dbReference type="ARBA" id="ARBA00023136"/>
    </source>
</evidence>
<comment type="subcellular location">
    <subcellularLocation>
        <location evidence="1">Cell membrane</location>
        <topology evidence="1">Multi-pass membrane protein</topology>
    </subcellularLocation>
</comment>
<organism evidence="7 8">
    <name type="scientific">Paractinoplanes deccanensis</name>
    <dbReference type="NCBI Taxonomy" id="113561"/>
    <lineage>
        <taxon>Bacteria</taxon>
        <taxon>Bacillati</taxon>
        <taxon>Actinomycetota</taxon>
        <taxon>Actinomycetes</taxon>
        <taxon>Micromonosporales</taxon>
        <taxon>Micromonosporaceae</taxon>
        <taxon>Paractinoplanes</taxon>
    </lineage>
</organism>
<dbReference type="PANTHER" id="PTHR11360">
    <property type="entry name" value="MONOCARBOXYLATE TRANSPORTER"/>
    <property type="match status" value="1"/>
</dbReference>
<dbReference type="EMBL" id="BOMI01000186">
    <property type="protein sequence ID" value="GID80147.1"/>
    <property type="molecule type" value="Genomic_DNA"/>
</dbReference>
<dbReference type="InterPro" id="IPR020846">
    <property type="entry name" value="MFS_dom"/>
</dbReference>
<comment type="caution">
    <text evidence="7">The sequence shown here is derived from an EMBL/GenBank/DDBJ whole genome shotgun (WGS) entry which is preliminary data.</text>
</comment>
<feature type="transmembrane region" description="Helical" evidence="5">
    <location>
        <begin position="37"/>
        <end position="57"/>
    </location>
</feature>
<feature type="transmembrane region" description="Helical" evidence="5">
    <location>
        <begin position="389"/>
        <end position="412"/>
    </location>
</feature>
<dbReference type="SUPFAM" id="SSF103473">
    <property type="entry name" value="MFS general substrate transporter"/>
    <property type="match status" value="1"/>
</dbReference>
<gene>
    <name evidence="7" type="ORF">Ade02nite_87880</name>
</gene>
<keyword evidence="3 5" id="KW-1133">Transmembrane helix</keyword>
<evidence type="ECO:0000259" key="6">
    <source>
        <dbReference type="PROSITE" id="PS50850"/>
    </source>
</evidence>
<feature type="transmembrane region" description="Helical" evidence="5">
    <location>
        <begin position="353"/>
        <end position="377"/>
    </location>
</feature>
<evidence type="ECO:0000256" key="5">
    <source>
        <dbReference type="SAM" id="Phobius"/>
    </source>
</evidence>
<feature type="transmembrane region" description="Helical" evidence="5">
    <location>
        <begin position="290"/>
        <end position="315"/>
    </location>
</feature>
<dbReference type="Proteomes" id="UP000609879">
    <property type="component" value="Unassembled WGS sequence"/>
</dbReference>
<accession>A0ABQ3YJL3</accession>
<sequence>MTDIRNDTTIREVRDFYGRRYRVGESDRVLLGRSRSWMLWLPMAAMLAISLFQYGYGAALPALVEATGWSVWQAFAVLGLWVVCQAAGSPLGGWLYQRMRVWLAVPMLAGAACCLTALVTLAHTDDLAAVLLGYSALGGLGAGLVYMTCIATVTEWFPERLASRVAMVGAAFGYGAIPFVIVAGYALGPANRTELLAGAGVIVFGVVGACGLAMRKPPKNWWPAEIDPRRWAMDRRLNRSLPNNRPAARPYPPLAALRSGMLPLMFLVVVLTAAMALFDIAYLAGTAYTVGLPATTLVAAMAALAAGNGIGRAVTSSLADRIGRRGALGRSLLAGGVAQFGLLAAATNDNHPGALVCFAALAGAGAGAGYSLLVSLVRDWFGDDATVPNYGIVYSGKAVGGVTGIVLAGLVVTGPDSVVPFVVAGCLGLLGAALTRWMRQPGPAFVRLPGMGRRERAVTRWDG</sequence>
<feature type="transmembrane region" description="Helical" evidence="5">
    <location>
        <begin position="193"/>
        <end position="214"/>
    </location>
</feature>
<dbReference type="InterPro" id="IPR050327">
    <property type="entry name" value="Proton-linked_MCT"/>
</dbReference>
<evidence type="ECO:0000256" key="3">
    <source>
        <dbReference type="ARBA" id="ARBA00022989"/>
    </source>
</evidence>
<feature type="domain" description="Major facilitator superfamily (MFS) profile" evidence="6">
    <location>
        <begin position="253"/>
        <end position="463"/>
    </location>
</feature>
<dbReference type="PROSITE" id="PS50850">
    <property type="entry name" value="MFS"/>
    <property type="match status" value="1"/>
</dbReference>
<evidence type="ECO:0000313" key="7">
    <source>
        <dbReference type="EMBL" id="GID80147.1"/>
    </source>
</evidence>
<keyword evidence="2 5" id="KW-0812">Transmembrane</keyword>
<protein>
    <submittedName>
        <fullName evidence="7">MFS transporter</fullName>
    </submittedName>
</protein>
<dbReference type="InterPro" id="IPR036259">
    <property type="entry name" value="MFS_trans_sf"/>
</dbReference>
<dbReference type="RefSeq" id="WP_203777176.1">
    <property type="nucleotide sequence ID" value="NZ_BAAABO010000024.1"/>
</dbReference>
<feature type="transmembrane region" description="Helical" evidence="5">
    <location>
        <begin position="69"/>
        <end position="89"/>
    </location>
</feature>
<feature type="transmembrane region" description="Helical" evidence="5">
    <location>
        <begin position="165"/>
        <end position="187"/>
    </location>
</feature>
<dbReference type="InterPro" id="IPR011701">
    <property type="entry name" value="MFS"/>
</dbReference>
<feature type="transmembrane region" description="Helical" evidence="5">
    <location>
        <begin position="327"/>
        <end position="347"/>
    </location>
</feature>
<dbReference type="Pfam" id="PF07690">
    <property type="entry name" value="MFS_1"/>
    <property type="match status" value="1"/>
</dbReference>
<keyword evidence="4 5" id="KW-0472">Membrane</keyword>
<keyword evidence="8" id="KW-1185">Reference proteome</keyword>
<feature type="transmembrane region" description="Helical" evidence="5">
    <location>
        <begin position="128"/>
        <end position="153"/>
    </location>
</feature>
<feature type="transmembrane region" description="Helical" evidence="5">
    <location>
        <begin position="101"/>
        <end position="122"/>
    </location>
</feature>
<evidence type="ECO:0000313" key="8">
    <source>
        <dbReference type="Proteomes" id="UP000609879"/>
    </source>
</evidence>
<reference evidence="7 8" key="1">
    <citation type="submission" date="2021-01" db="EMBL/GenBank/DDBJ databases">
        <title>Whole genome shotgun sequence of Actinoplanes deccanensis NBRC 13994.</title>
        <authorList>
            <person name="Komaki H."/>
            <person name="Tamura T."/>
        </authorList>
    </citation>
    <scope>NUCLEOTIDE SEQUENCE [LARGE SCALE GENOMIC DNA]</scope>
    <source>
        <strain evidence="7 8">NBRC 13994</strain>
    </source>
</reference>
<feature type="transmembrane region" description="Helical" evidence="5">
    <location>
        <begin position="418"/>
        <end position="438"/>
    </location>
</feature>
<dbReference type="Gene3D" id="1.20.1250.20">
    <property type="entry name" value="MFS general substrate transporter like domains"/>
    <property type="match status" value="2"/>
</dbReference>
<evidence type="ECO:0000256" key="2">
    <source>
        <dbReference type="ARBA" id="ARBA00022692"/>
    </source>
</evidence>
<dbReference type="PANTHER" id="PTHR11360:SF304">
    <property type="entry name" value="MFS DOMAIN-CONTAINING PROTEIN"/>
    <property type="match status" value="1"/>
</dbReference>
<proteinExistence type="predicted"/>
<evidence type="ECO:0000256" key="1">
    <source>
        <dbReference type="ARBA" id="ARBA00004651"/>
    </source>
</evidence>
<name>A0ABQ3YJL3_9ACTN</name>
<feature type="transmembrane region" description="Helical" evidence="5">
    <location>
        <begin position="264"/>
        <end position="284"/>
    </location>
</feature>